<keyword evidence="4 8" id="KW-0554">One-carbon metabolism</keyword>
<protein>
    <recommendedName>
        <fullName evidence="3 8">Dihydrofolate reductase</fullName>
        <ecNumber evidence="3 8">1.5.1.3</ecNumber>
    </recommendedName>
</protein>
<dbReference type="PRINTS" id="PR00070">
    <property type="entry name" value="DHFR"/>
</dbReference>
<dbReference type="Pfam" id="PF00186">
    <property type="entry name" value="DHFR_1"/>
    <property type="match status" value="1"/>
</dbReference>
<evidence type="ECO:0000256" key="1">
    <source>
        <dbReference type="ARBA" id="ARBA00004903"/>
    </source>
</evidence>
<dbReference type="RefSeq" id="WP_273643041.1">
    <property type="nucleotide sequence ID" value="NZ_JAQQXP010000005.1"/>
</dbReference>
<dbReference type="NCBIfam" id="NF008037">
    <property type="entry name" value="PRK10769.1"/>
    <property type="match status" value="1"/>
</dbReference>
<dbReference type="PANTHER" id="PTHR48069">
    <property type="entry name" value="DIHYDROFOLATE REDUCTASE"/>
    <property type="match status" value="1"/>
</dbReference>
<keyword evidence="6 8" id="KW-0560">Oxidoreductase</keyword>
<evidence type="ECO:0000313" key="12">
    <source>
        <dbReference type="Proteomes" id="UP001218788"/>
    </source>
</evidence>
<feature type="domain" description="DHFR" evidence="10">
    <location>
        <begin position="1"/>
        <end position="159"/>
    </location>
</feature>
<evidence type="ECO:0000256" key="3">
    <source>
        <dbReference type="ARBA" id="ARBA00012856"/>
    </source>
</evidence>
<comment type="catalytic activity">
    <reaction evidence="8">
        <text>(6S)-5,6,7,8-tetrahydrofolate + NADP(+) = 7,8-dihydrofolate + NADPH + H(+)</text>
        <dbReference type="Rhea" id="RHEA:15009"/>
        <dbReference type="ChEBI" id="CHEBI:15378"/>
        <dbReference type="ChEBI" id="CHEBI:57451"/>
        <dbReference type="ChEBI" id="CHEBI:57453"/>
        <dbReference type="ChEBI" id="CHEBI:57783"/>
        <dbReference type="ChEBI" id="CHEBI:58349"/>
        <dbReference type="EC" id="1.5.1.3"/>
    </reaction>
</comment>
<evidence type="ECO:0000313" key="11">
    <source>
        <dbReference type="EMBL" id="MDC8833106.1"/>
    </source>
</evidence>
<dbReference type="InterPro" id="IPR024072">
    <property type="entry name" value="DHFR-like_dom_sf"/>
</dbReference>
<evidence type="ECO:0000256" key="9">
    <source>
        <dbReference type="RuleBase" id="RU004474"/>
    </source>
</evidence>
<evidence type="ECO:0000256" key="6">
    <source>
        <dbReference type="ARBA" id="ARBA00023002"/>
    </source>
</evidence>
<dbReference type="EC" id="1.5.1.3" evidence="3 8"/>
<comment type="function">
    <text evidence="7 8">Key enzyme in folate metabolism. Catalyzes an essential reaction for de novo glycine and purine synthesis, and for DNA precursor synthesis.</text>
</comment>
<evidence type="ECO:0000256" key="5">
    <source>
        <dbReference type="ARBA" id="ARBA00022857"/>
    </source>
</evidence>
<reference evidence="11 12" key="1">
    <citation type="submission" date="2022-10" db="EMBL/GenBank/DDBJ databases">
        <title>Alteromonas sp. chi3 Genome sequencing.</title>
        <authorList>
            <person name="Park S."/>
        </authorList>
    </citation>
    <scope>NUCLEOTIDE SEQUENCE [LARGE SCALE GENOMIC DNA]</scope>
    <source>
        <strain evidence="12">chi3</strain>
    </source>
</reference>
<dbReference type="Proteomes" id="UP001218788">
    <property type="component" value="Unassembled WGS sequence"/>
</dbReference>
<dbReference type="InterPro" id="IPR001796">
    <property type="entry name" value="DHFR_dom"/>
</dbReference>
<comment type="caution">
    <text evidence="11">The sequence shown here is derived from an EMBL/GenBank/DDBJ whole genome shotgun (WGS) entry which is preliminary data.</text>
</comment>
<dbReference type="PROSITE" id="PS51330">
    <property type="entry name" value="DHFR_2"/>
    <property type="match status" value="1"/>
</dbReference>
<evidence type="ECO:0000256" key="2">
    <source>
        <dbReference type="ARBA" id="ARBA00009539"/>
    </source>
</evidence>
<proteinExistence type="inferred from homology"/>
<evidence type="ECO:0000256" key="4">
    <source>
        <dbReference type="ARBA" id="ARBA00022563"/>
    </source>
</evidence>
<keyword evidence="12" id="KW-1185">Reference proteome</keyword>
<evidence type="ECO:0000256" key="7">
    <source>
        <dbReference type="ARBA" id="ARBA00025067"/>
    </source>
</evidence>
<dbReference type="Gene3D" id="3.40.430.10">
    <property type="entry name" value="Dihydrofolate Reductase, subunit A"/>
    <property type="match status" value="1"/>
</dbReference>
<gene>
    <name evidence="11" type="primary">folA</name>
    <name evidence="11" type="ORF">OIK42_20305</name>
</gene>
<evidence type="ECO:0000256" key="8">
    <source>
        <dbReference type="PIRNR" id="PIRNR000194"/>
    </source>
</evidence>
<dbReference type="InterPro" id="IPR012259">
    <property type="entry name" value="DHFR"/>
</dbReference>
<dbReference type="PANTHER" id="PTHR48069:SF3">
    <property type="entry name" value="DIHYDROFOLATE REDUCTASE"/>
    <property type="match status" value="1"/>
</dbReference>
<comment type="similarity">
    <text evidence="2 8 9">Belongs to the dihydrofolate reductase family.</text>
</comment>
<dbReference type="InterPro" id="IPR017925">
    <property type="entry name" value="DHFR_CS"/>
</dbReference>
<sequence>MIAAMAHNRVIGKDNQMPWHMPADLAHFKRTTLGKPVIMGRKTYESIGRALPGRLNIVLTSDSAYSLADATVVNSIDAALAQAKSEATDEAMIIGGGAIYTSLLPRADRLYLTFIDADVAGDTYFPDYAKQGKWRELSKETHPSDQKNQFGYTFVTLERESL</sequence>
<dbReference type="SUPFAM" id="SSF53597">
    <property type="entry name" value="Dihydrofolate reductase-like"/>
    <property type="match status" value="1"/>
</dbReference>
<organism evidence="11 12">
    <name type="scientific">Alteromonas gilva</name>
    <dbReference type="NCBI Taxonomy" id="2987522"/>
    <lineage>
        <taxon>Bacteria</taxon>
        <taxon>Pseudomonadati</taxon>
        <taxon>Pseudomonadota</taxon>
        <taxon>Gammaproteobacteria</taxon>
        <taxon>Alteromonadales</taxon>
        <taxon>Alteromonadaceae</taxon>
        <taxon>Alteromonas/Salinimonas group</taxon>
        <taxon>Alteromonas</taxon>
    </lineage>
</organism>
<dbReference type="EMBL" id="JAQQXP010000005">
    <property type="protein sequence ID" value="MDC8833106.1"/>
    <property type="molecule type" value="Genomic_DNA"/>
</dbReference>
<accession>A0ABT5L979</accession>
<dbReference type="PROSITE" id="PS00075">
    <property type="entry name" value="DHFR_1"/>
    <property type="match status" value="1"/>
</dbReference>
<dbReference type="PIRSF" id="PIRSF000194">
    <property type="entry name" value="DHFR"/>
    <property type="match status" value="1"/>
</dbReference>
<dbReference type="CDD" id="cd00209">
    <property type="entry name" value="DHFR"/>
    <property type="match status" value="1"/>
</dbReference>
<keyword evidence="5 8" id="KW-0521">NADP</keyword>
<evidence type="ECO:0000259" key="10">
    <source>
        <dbReference type="PROSITE" id="PS51330"/>
    </source>
</evidence>
<name>A0ABT5L979_9ALTE</name>
<comment type="pathway">
    <text evidence="1 8">Cofactor biosynthesis; tetrahydrofolate biosynthesis; 5,6,7,8-tetrahydrofolate from 7,8-dihydrofolate: step 1/1.</text>
</comment>